<gene>
    <name evidence="2" type="ORF">PVAP13_9KG131600</name>
</gene>
<keyword evidence="3" id="KW-1185">Reference proteome</keyword>
<dbReference type="AlphaFoldDB" id="A0A8T0NDD9"/>
<protein>
    <submittedName>
        <fullName evidence="2">Uncharacterized protein</fullName>
    </submittedName>
</protein>
<feature type="region of interest" description="Disordered" evidence="1">
    <location>
        <begin position="49"/>
        <end position="81"/>
    </location>
</feature>
<reference evidence="2" key="1">
    <citation type="submission" date="2020-05" db="EMBL/GenBank/DDBJ databases">
        <title>WGS assembly of Panicum virgatum.</title>
        <authorList>
            <person name="Lovell J.T."/>
            <person name="Jenkins J."/>
            <person name="Shu S."/>
            <person name="Juenger T.E."/>
            <person name="Schmutz J."/>
        </authorList>
    </citation>
    <scope>NUCLEOTIDE SEQUENCE</scope>
    <source>
        <strain evidence="2">AP13</strain>
    </source>
</reference>
<evidence type="ECO:0000256" key="1">
    <source>
        <dbReference type="SAM" id="MobiDB-lite"/>
    </source>
</evidence>
<accession>A0A8T0NDD9</accession>
<dbReference type="Proteomes" id="UP000823388">
    <property type="component" value="Chromosome 9K"/>
</dbReference>
<name>A0A8T0NDD9_PANVG</name>
<sequence>MDGSAAGLEAAERVVMRWDSVSAGTGGIEHMLFEGAGDRAEADRFLQAVDDVRRRRPPPSSAAVGSPRRLTSSSAGGSGAEQFRHVLSSRALDALADLSSLSISTT</sequence>
<proteinExistence type="predicted"/>
<organism evidence="2 3">
    <name type="scientific">Panicum virgatum</name>
    <name type="common">Blackwell switchgrass</name>
    <dbReference type="NCBI Taxonomy" id="38727"/>
    <lineage>
        <taxon>Eukaryota</taxon>
        <taxon>Viridiplantae</taxon>
        <taxon>Streptophyta</taxon>
        <taxon>Embryophyta</taxon>
        <taxon>Tracheophyta</taxon>
        <taxon>Spermatophyta</taxon>
        <taxon>Magnoliopsida</taxon>
        <taxon>Liliopsida</taxon>
        <taxon>Poales</taxon>
        <taxon>Poaceae</taxon>
        <taxon>PACMAD clade</taxon>
        <taxon>Panicoideae</taxon>
        <taxon>Panicodae</taxon>
        <taxon>Paniceae</taxon>
        <taxon>Panicinae</taxon>
        <taxon>Panicum</taxon>
        <taxon>Panicum sect. Hiantes</taxon>
    </lineage>
</organism>
<evidence type="ECO:0000313" key="3">
    <source>
        <dbReference type="Proteomes" id="UP000823388"/>
    </source>
</evidence>
<evidence type="ECO:0000313" key="2">
    <source>
        <dbReference type="EMBL" id="KAG2548021.1"/>
    </source>
</evidence>
<dbReference type="EMBL" id="CM029053">
    <property type="protein sequence ID" value="KAG2548021.1"/>
    <property type="molecule type" value="Genomic_DNA"/>
</dbReference>
<comment type="caution">
    <text evidence="2">The sequence shown here is derived from an EMBL/GenBank/DDBJ whole genome shotgun (WGS) entry which is preliminary data.</text>
</comment>